<protein>
    <submittedName>
        <fullName evidence="2">Uncharacterized protein</fullName>
    </submittedName>
</protein>
<organism evidence="2 3">
    <name type="scientific">Pseudomonas brassicacearum</name>
    <dbReference type="NCBI Taxonomy" id="930166"/>
    <lineage>
        <taxon>Bacteria</taxon>
        <taxon>Pseudomonadati</taxon>
        <taxon>Pseudomonadota</taxon>
        <taxon>Gammaproteobacteria</taxon>
        <taxon>Pseudomonadales</taxon>
        <taxon>Pseudomonadaceae</taxon>
        <taxon>Pseudomonas</taxon>
    </lineage>
</organism>
<comment type="caution">
    <text evidence="2">The sequence shown here is derived from an EMBL/GenBank/DDBJ whole genome shotgun (WGS) entry which is preliminary data.</text>
</comment>
<dbReference type="AlphaFoldDB" id="A0A423HVJ3"/>
<evidence type="ECO:0000256" key="1">
    <source>
        <dbReference type="SAM" id="MobiDB-lite"/>
    </source>
</evidence>
<dbReference type="EMBL" id="MOBK01000011">
    <property type="protein sequence ID" value="RON17235.1"/>
    <property type="molecule type" value="Genomic_DNA"/>
</dbReference>
<gene>
    <name evidence="2" type="ORF">BK660_25260</name>
</gene>
<name>A0A423HVJ3_9PSED</name>
<evidence type="ECO:0000313" key="2">
    <source>
        <dbReference type="EMBL" id="RON17235.1"/>
    </source>
</evidence>
<proteinExistence type="predicted"/>
<feature type="compositionally biased region" description="Low complexity" evidence="1">
    <location>
        <begin position="41"/>
        <end position="55"/>
    </location>
</feature>
<dbReference type="Proteomes" id="UP000285636">
    <property type="component" value="Unassembled WGS sequence"/>
</dbReference>
<feature type="region of interest" description="Disordered" evidence="1">
    <location>
        <begin position="28"/>
        <end position="55"/>
    </location>
</feature>
<evidence type="ECO:0000313" key="3">
    <source>
        <dbReference type="Proteomes" id="UP000285636"/>
    </source>
</evidence>
<feature type="compositionally biased region" description="Polar residues" evidence="1">
    <location>
        <begin position="28"/>
        <end position="40"/>
    </location>
</feature>
<dbReference type="RefSeq" id="WP_123435805.1">
    <property type="nucleotide sequence ID" value="NZ_MOBK01000011.1"/>
</dbReference>
<reference evidence="2 3" key="1">
    <citation type="submission" date="2016-10" db="EMBL/GenBank/DDBJ databases">
        <title>Comparative genome analysis of multiple Pseudomonas spp. focuses on biocontrol and plant growth promoting traits.</title>
        <authorList>
            <person name="Tao X.-Y."/>
            <person name="Taylor C.G."/>
        </authorList>
    </citation>
    <scope>NUCLEOTIDE SEQUENCE [LARGE SCALE GENOMIC DNA]</scope>
    <source>
        <strain evidence="2 3">38D7</strain>
    </source>
</reference>
<accession>A0A423HVJ3</accession>
<sequence>MINVSTSTNAAMSAYAAAVDSKSANARQQVAQDDTAQAKASNTDSVSLSSTSTDYSSSIVGNAPYFPVRAGMNADALVLGASKPGAVSSSKDKTFPEVAADARKRMDEKYAQMTASGKPYAKTDEDRNALFGDLDRRSLNAVATNEGGKFSADEQASAQALMRQQGRLATGYYSGPADQEKNWKDPFANDPVARAHAALDFLDNMSPEEKNTPQWLTQHLSLEAVLNQGGGSDPTEKKSGHFHNLAEILAGVVTDGSDKDKASDAKSDDPAALILAKLQSQFS</sequence>